<dbReference type="Pfam" id="PF14226">
    <property type="entry name" value="DIOX_N"/>
    <property type="match status" value="1"/>
</dbReference>
<dbReference type="Gene3D" id="2.60.120.330">
    <property type="entry name" value="B-lactam Antibiotic, Isopenicillin N Synthase, Chain"/>
    <property type="match status" value="1"/>
</dbReference>
<dbReference type="Pfam" id="PF03171">
    <property type="entry name" value="2OG-FeII_Oxy"/>
    <property type="match status" value="1"/>
</dbReference>
<evidence type="ECO:0000256" key="2">
    <source>
        <dbReference type="ARBA" id="ARBA00022723"/>
    </source>
</evidence>
<dbReference type="InterPro" id="IPR026992">
    <property type="entry name" value="DIOX_N"/>
</dbReference>
<protein>
    <submittedName>
        <fullName evidence="7">Isopenicillin N synthase</fullName>
    </submittedName>
</protein>
<evidence type="ECO:0000256" key="3">
    <source>
        <dbReference type="ARBA" id="ARBA00023002"/>
    </source>
</evidence>
<keyword evidence="2 5" id="KW-0479">Metal-binding</keyword>
<dbReference type="PANTHER" id="PTHR10209:SF881">
    <property type="entry name" value="FI07970P-RELATED"/>
    <property type="match status" value="1"/>
</dbReference>
<dbReference type="PROSITE" id="PS51471">
    <property type="entry name" value="FE2OG_OXY"/>
    <property type="match status" value="1"/>
</dbReference>
<dbReference type="Proteomes" id="UP000199423">
    <property type="component" value="Unassembled WGS sequence"/>
</dbReference>
<evidence type="ECO:0000256" key="1">
    <source>
        <dbReference type="ARBA" id="ARBA00008056"/>
    </source>
</evidence>
<dbReference type="PRINTS" id="PR00682">
    <property type="entry name" value="IPNSYNTHASE"/>
</dbReference>
<dbReference type="SUPFAM" id="SSF51197">
    <property type="entry name" value="Clavaminate synthase-like"/>
    <property type="match status" value="1"/>
</dbReference>
<dbReference type="OrthoDB" id="21825at2"/>
<dbReference type="InterPro" id="IPR027443">
    <property type="entry name" value="IPNS-like_sf"/>
</dbReference>
<comment type="similarity">
    <text evidence="1 5">Belongs to the iron/ascorbate-dependent oxidoreductase family.</text>
</comment>
<dbReference type="GO" id="GO:0046872">
    <property type="term" value="F:metal ion binding"/>
    <property type="evidence" value="ECO:0007669"/>
    <property type="project" value="UniProtKB-KW"/>
</dbReference>
<keyword evidence="3 5" id="KW-0560">Oxidoreductase</keyword>
<evidence type="ECO:0000313" key="8">
    <source>
        <dbReference type="Proteomes" id="UP000199423"/>
    </source>
</evidence>
<reference evidence="8" key="1">
    <citation type="submission" date="2016-10" db="EMBL/GenBank/DDBJ databases">
        <authorList>
            <person name="Varghese N."/>
            <person name="Submissions S."/>
        </authorList>
    </citation>
    <scope>NUCLEOTIDE SEQUENCE [LARGE SCALE GENOMIC DNA]</scope>
    <source>
        <strain evidence="8">DSM 1565</strain>
    </source>
</reference>
<accession>A0A1I7NEV1</accession>
<dbReference type="PANTHER" id="PTHR10209">
    <property type="entry name" value="OXIDOREDUCTASE, 2OG-FE II OXYGENASE FAMILY PROTEIN"/>
    <property type="match status" value="1"/>
</dbReference>
<gene>
    <name evidence="7" type="ORF">SAMN04488557_1870</name>
</gene>
<dbReference type="EMBL" id="FPCH01000002">
    <property type="protein sequence ID" value="SFV33188.1"/>
    <property type="molecule type" value="Genomic_DNA"/>
</dbReference>
<keyword evidence="8" id="KW-1185">Reference proteome</keyword>
<dbReference type="AlphaFoldDB" id="A0A1I7NEV1"/>
<evidence type="ECO:0000259" key="6">
    <source>
        <dbReference type="PROSITE" id="PS51471"/>
    </source>
</evidence>
<keyword evidence="4 5" id="KW-0408">Iron</keyword>
<dbReference type="RefSeq" id="WP_092867311.1">
    <property type="nucleotide sequence ID" value="NZ_FPCH01000002.1"/>
</dbReference>
<name>A0A1I7NEV1_9HYPH</name>
<dbReference type="InterPro" id="IPR044861">
    <property type="entry name" value="IPNS-like_FE2OG_OXY"/>
</dbReference>
<feature type="domain" description="Fe2OG dioxygenase" evidence="6">
    <location>
        <begin position="177"/>
        <end position="275"/>
    </location>
</feature>
<evidence type="ECO:0000256" key="5">
    <source>
        <dbReference type="RuleBase" id="RU003682"/>
    </source>
</evidence>
<dbReference type="STRING" id="51670.SAMN04488557_1870"/>
<evidence type="ECO:0000313" key="7">
    <source>
        <dbReference type="EMBL" id="SFV33188.1"/>
    </source>
</evidence>
<organism evidence="7 8">
    <name type="scientific">Hyphomicrobium facile</name>
    <dbReference type="NCBI Taxonomy" id="51670"/>
    <lineage>
        <taxon>Bacteria</taxon>
        <taxon>Pseudomonadati</taxon>
        <taxon>Pseudomonadota</taxon>
        <taxon>Alphaproteobacteria</taxon>
        <taxon>Hyphomicrobiales</taxon>
        <taxon>Hyphomicrobiaceae</taxon>
        <taxon>Hyphomicrobium</taxon>
    </lineage>
</organism>
<sequence length="344" mass="38143">MSTPENFSSIPIVDITKLRIGTLAEQKAAAEELGKAAREVGFVYVTGGGIDESLFDGVLDATKRFFALPYDEKMKVYIGNSRCHRGYVPEGEEVFASGTKDKKEAYDLSMDLPADDPDFVSGNPLLGPNQWPDLPGFAHAVDDYYRAVFALGRVLLRGFSMAIGEEPTFFDQYVTKPPSQLRLIHYPFDKSAEDRPGIGAHTDYECFTLLRSTSPGLEVMNGAGEWIDAPPLPGAYVVNVGDMMEIWTNGEFTATSHRVRKVSEERYSFPLFFAADYDTVVAPLPRYATGEKPLRASLKAGEHLFAQTMQSFTYLKERRARGEIVLPEGSAPLSSFGQEARQKY</sequence>
<proteinExistence type="inferred from homology"/>
<dbReference type="InterPro" id="IPR005123">
    <property type="entry name" value="Oxoglu/Fe-dep_dioxygenase_dom"/>
</dbReference>
<evidence type="ECO:0000256" key="4">
    <source>
        <dbReference type="ARBA" id="ARBA00023004"/>
    </source>
</evidence>
<dbReference type="GO" id="GO:0016491">
    <property type="term" value="F:oxidoreductase activity"/>
    <property type="evidence" value="ECO:0007669"/>
    <property type="project" value="UniProtKB-KW"/>
</dbReference>